<dbReference type="EMBL" id="CACVBS010000028">
    <property type="protein sequence ID" value="CAA7259700.1"/>
    <property type="molecule type" value="Genomic_DNA"/>
</dbReference>
<gene>
    <name evidence="2" type="ORF">AAE3_LOCUS2416</name>
</gene>
<reference evidence="2 3" key="1">
    <citation type="submission" date="2020-01" db="EMBL/GenBank/DDBJ databases">
        <authorList>
            <person name="Gupta K D."/>
        </authorList>
    </citation>
    <scope>NUCLEOTIDE SEQUENCE [LARGE SCALE GENOMIC DNA]</scope>
</reference>
<dbReference type="AlphaFoldDB" id="A0A8S0VT85"/>
<dbReference type="Proteomes" id="UP000467700">
    <property type="component" value="Unassembled WGS sequence"/>
</dbReference>
<keyword evidence="3" id="KW-1185">Reference proteome</keyword>
<evidence type="ECO:0000313" key="2">
    <source>
        <dbReference type="EMBL" id="CAA7259700.1"/>
    </source>
</evidence>
<evidence type="ECO:0000313" key="3">
    <source>
        <dbReference type="Proteomes" id="UP000467700"/>
    </source>
</evidence>
<feature type="region of interest" description="Disordered" evidence="1">
    <location>
        <begin position="151"/>
        <end position="171"/>
    </location>
</feature>
<evidence type="ECO:0000256" key="1">
    <source>
        <dbReference type="SAM" id="MobiDB-lite"/>
    </source>
</evidence>
<feature type="compositionally biased region" description="Pro residues" evidence="1">
    <location>
        <begin position="70"/>
        <end position="85"/>
    </location>
</feature>
<feature type="region of interest" description="Disordered" evidence="1">
    <location>
        <begin position="34"/>
        <end position="137"/>
    </location>
</feature>
<organism evidence="2 3">
    <name type="scientific">Cyclocybe aegerita</name>
    <name type="common">Black poplar mushroom</name>
    <name type="synonym">Agrocybe aegerita</name>
    <dbReference type="NCBI Taxonomy" id="1973307"/>
    <lineage>
        <taxon>Eukaryota</taxon>
        <taxon>Fungi</taxon>
        <taxon>Dikarya</taxon>
        <taxon>Basidiomycota</taxon>
        <taxon>Agaricomycotina</taxon>
        <taxon>Agaricomycetes</taxon>
        <taxon>Agaricomycetidae</taxon>
        <taxon>Agaricales</taxon>
        <taxon>Agaricineae</taxon>
        <taxon>Bolbitiaceae</taxon>
        <taxon>Cyclocybe</taxon>
    </lineage>
</organism>
<feature type="compositionally biased region" description="Polar residues" evidence="1">
    <location>
        <begin position="157"/>
        <end position="171"/>
    </location>
</feature>
<dbReference type="OrthoDB" id="10610526at2759"/>
<name>A0A8S0VT85_CYCAE</name>
<feature type="compositionally biased region" description="Low complexity" evidence="1">
    <location>
        <begin position="42"/>
        <end position="69"/>
    </location>
</feature>
<protein>
    <submittedName>
        <fullName evidence="2">Uncharacterized protein</fullName>
    </submittedName>
</protein>
<accession>A0A8S0VT85</accession>
<proteinExistence type="predicted"/>
<sequence>MEPEDLLSNIQEAQKSISQQISMDTFLAAHHFWHPLSSSGNTPLSEEVPSPVSTSPLEAQEPFPSVSSSPQPPTIVPAHHPPPPVYQDQAIQAGIPELKRDSPPQEQPIPSDCPQNSNPTHPIPHIQPPTPSTPLSCPQCGSTRFYSPSRCRRRQWHSSASSRTPSETVSLSEPYRVAVTSITEVL</sequence>
<comment type="caution">
    <text evidence="2">The sequence shown here is derived from an EMBL/GenBank/DDBJ whole genome shotgun (WGS) entry which is preliminary data.</text>
</comment>
<feature type="compositionally biased region" description="Pro residues" evidence="1">
    <location>
        <begin position="121"/>
        <end position="132"/>
    </location>
</feature>